<dbReference type="RefSeq" id="WP_091641794.1">
    <property type="nucleotide sequence ID" value="NZ_FMHW01000002.1"/>
</dbReference>
<dbReference type="OrthoDB" id="153065at2"/>
<dbReference type="STRING" id="145854.GA0074692_1870"/>
<accession>A0A1C6S6E8</accession>
<name>A0A1C6S6E8_9ACTN</name>
<dbReference type="Proteomes" id="UP000198959">
    <property type="component" value="Unassembled WGS sequence"/>
</dbReference>
<evidence type="ECO:0000313" key="2">
    <source>
        <dbReference type="Proteomes" id="UP000198959"/>
    </source>
</evidence>
<reference evidence="2" key="1">
    <citation type="submission" date="2016-06" db="EMBL/GenBank/DDBJ databases">
        <authorList>
            <person name="Varghese N."/>
            <person name="Submissions Spin"/>
        </authorList>
    </citation>
    <scope>NUCLEOTIDE SEQUENCE [LARGE SCALE GENOMIC DNA]</scope>
    <source>
        <strain evidence="2">DSM 43817</strain>
    </source>
</reference>
<dbReference type="EMBL" id="FMHW01000002">
    <property type="protein sequence ID" value="SCL24958.1"/>
    <property type="molecule type" value="Genomic_DNA"/>
</dbReference>
<proteinExistence type="predicted"/>
<evidence type="ECO:0000313" key="1">
    <source>
        <dbReference type="EMBL" id="SCL24958.1"/>
    </source>
</evidence>
<organism evidence="1 2">
    <name type="scientific">Micromonospora pallida</name>
    <dbReference type="NCBI Taxonomy" id="145854"/>
    <lineage>
        <taxon>Bacteria</taxon>
        <taxon>Bacillati</taxon>
        <taxon>Actinomycetota</taxon>
        <taxon>Actinomycetes</taxon>
        <taxon>Micromonosporales</taxon>
        <taxon>Micromonosporaceae</taxon>
        <taxon>Micromonospora</taxon>
    </lineage>
</organism>
<protein>
    <submittedName>
        <fullName evidence="1">Uncharacterized protein</fullName>
    </submittedName>
</protein>
<sequence length="222" mass="23070">MTHAEAVIAARNNAAWCDTVCRAHGTVGVRDADAWSVPRRSPPWYPDAVTLRPQARAATLLDRIDAGVGASVKDSFAALDLTPYGFRVLVEGRWIHRPPGGVPDGPRLIPVATAAALTDWADAHGGTALRHPALLADPAVTVLAAYDPAGRVTGGAVVSRGGGTLGVSNVFGADPAAVWRGVCAAFGTEPLVGWETTDDLPPALDVGFRPVGPLQVWVRPPA</sequence>
<dbReference type="AlphaFoldDB" id="A0A1C6S6E8"/>
<keyword evidence="2" id="KW-1185">Reference proteome</keyword>
<gene>
    <name evidence="1" type="ORF">GA0074692_1870</name>
</gene>